<sequence>MVLLIHGIPSEIQIHIFSIIQVLLSKILRQNPIIARKTAIDLSTIRIHLAIQIIVARVQVIHQVGVLDQVIVVVAIVEVLHLVGIKEMQLVKSYRIFIDEVELEKSTATITCHPFIFSIGLFMGDIQHSFVNARVEEVAKKYKLKERIETLGSEVKSKVLEKYSDRCITKDLIKSIENDLRKIIFTVRTIYPDFDQFYRESLYA</sequence>
<organism evidence="1 2">
    <name type="scientific">Acinetobacter baumannii 625974</name>
    <dbReference type="NCBI Taxonomy" id="1310607"/>
    <lineage>
        <taxon>Bacteria</taxon>
        <taxon>Pseudomonadati</taxon>
        <taxon>Pseudomonadota</taxon>
        <taxon>Gammaproteobacteria</taxon>
        <taxon>Moraxellales</taxon>
        <taxon>Moraxellaceae</taxon>
        <taxon>Acinetobacter</taxon>
        <taxon>Acinetobacter calcoaceticus/baumannii complex</taxon>
    </lineage>
</organism>
<evidence type="ECO:0000313" key="1">
    <source>
        <dbReference type="EMBL" id="EXC09093.1"/>
    </source>
</evidence>
<dbReference type="PATRIC" id="fig|1310607.3.peg.843"/>
<accession>A0A009QNM1</accession>
<dbReference type="EMBL" id="JEXD01000004">
    <property type="protein sequence ID" value="EXC09093.1"/>
    <property type="molecule type" value="Genomic_DNA"/>
</dbReference>
<gene>
    <name evidence="1" type="ORF">J506_0873</name>
</gene>
<evidence type="ECO:0000313" key="2">
    <source>
        <dbReference type="Proteomes" id="UP000021108"/>
    </source>
</evidence>
<comment type="caution">
    <text evidence="1">The sequence shown here is derived from an EMBL/GenBank/DDBJ whole genome shotgun (WGS) entry which is preliminary data.</text>
</comment>
<proteinExistence type="predicted"/>
<dbReference type="AlphaFoldDB" id="A0A009QNM1"/>
<reference evidence="1 2" key="1">
    <citation type="submission" date="2014-02" db="EMBL/GenBank/DDBJ databases">
        <title>Comparative genomics and transcriptomics to identify genetic mechanisms underlying the emergence of carbapenem resistant Acinetobacter baumannii (CRAb).</title>
        <authorList>
            <person name="Harris A.D."/>
            <person name="Johnson K.J."/>
            <person name="George J."/>
            <person name="Shefchek K."/>
            <person name="Daugherty S.C."/>
            <person name="Parankush S."/>
            <person name="Sadzewicz L."/>
            <person name="Tallon L."/>
            <person name="Sengamalay N."/>
            <person name="Hazen T.H."/>
            <person name="Rasko D.A."/>
        </authorList>
    </citation>
    <scope>NUCLEOTIDE SEQUENCE [LARGE SCALE GENOMIC DNA]</scope>
    <source>
        <strain evidence="1 2">625974</strain>
    </source>
</reference>
<protein>
    <submittedName>
        <fullName evidence="1">Uncharacterized protein</fullName>
    </submittedName>
</protein>
<name>A0A009QNM1_ACIBA</name>
<dbReference type="Proteomes" id="UP000021108">
    <property type="component" value="Unassembled WGS sequence"/>
</dbReference>